<evidence type="ECO:0000313" key="3">
    <source>
        <dbReference type="EMBL" id="MFC0252624.1"/>
    </source>
</evidence>
<dbReference type="InterPro" id="IPR029058">
    <property type="entry name" value="AB_hydrolase_fold"/>
</dbReference>
<evidence type="ECO:0000256" key="1">
    <source>
        <dbReference type="SAM" id="Phobius"/>
    </source>
</evidence>
<dbReference type="SUPFAM" id="SSF53474">
    <property type="entry name" value="alpha/beta-Hydrolases"/>
    <property type="match status" value="1"/>
</dbReference>
<keyword evidence="1" id="KW-0472">Membrane</keyword>
<dbReference type="PANTHER" id="PTHR47909">
    <property type="entry name" value="ALPHA/BETA-HYDROLASES SUPERFAMILY PROTEIN"/>
    <property type="match status" value="1"/>
</dbReference>
<feature type="domain" description="AB hydrolase-1" evidence="2">
    <location>
        <begin position="114"/>
        <end position="248"/>
    </location>
</feature>
<dbReference type="RefSeq" id="WP_379679418.1">
    <property type="nucleotide sequence ID" value="NZ_JBHLWP010000011.1"/>
</dbReference>
<reference evidence="3 4" key="1">
    <citation type="submission" date="2024-09" db="EMBL/GenBank/DDBJ databases">
        <authorList>
            <person name="Sun Q."/>
            <person name="Mori K."/>
        </authorList>
    </citation>
    <scope>NUCLEOTIDE SEQUENCE [LARGE SCALE GENOMIC DNA]</scope>
    <source>
        <strain evidence="3 4">CCM 7792</strain>
    </source>
</reference>
<gene>
    <name evidence="3" type="ORF">ACFFJK_12060</name>
</gene>
<sequence length="331" mass="35274">MSARQLLRLILVVQALAALGIGVAAIEIFGAGRWEAAALALGSVVLVRMLINANNFFMSARFASPTPPEYRLGPGACLRLFAEEFAASMLQSSWTMPRARACRRLHPGADVPPVLLLHGYGCNSGYWSHLMPLLDAARISHAAVDLEPLTADIDAYAPLVERAVDELCAASGSEKVVIVAHSMGGLVARAWMRACRQQGKAPRAARVITLGTPHHGTCLAAFGIGLNAAQMRRLKGRGQAELPECDWLRALAASEDAAARALVTSIYTHHDNIISPQTSSVLPGARNIAFGGVGHVALGRNRRVLAAVMREIDSARRGEQGPVNTADNMVK</sequence>
<dbReference type="Pfam" id="PF12697">
    <property type="entry name" value="Abhydrolase_6"/>
    <property type="match status" value="1"/>
</dbReference>
<keyword evidence="4" id="KW-1185">Reference proteome</keyword>
<evidence type="ECO:0000259" key="2">
    <source>
        <dbReference type="Pfam" id="PF12697"/>
    </source>
</evidence>
<proteinExistence type="predicted"/>
<dbReference type="PANTHER" id="PTHR47909:SF2">
    <property type="entry name" value="GPI INOSITOL-DEACYLASE"/>
    <property type="match status" value="1"/>
</dbReference>
<dbReference type="Proteomes" id="UP001589773">
    <property type="component" value="Unassembled WGS sequence"/>
</dbReference>
<protein>
    <submittedName>
        <fullName evidence="3">Esterase/lipase family protein</fullName>
    </submittedName>
</protein>
<dbReference type="EMBL" id="JBHLWP010000011">
    <property type="protein sequence ID" value="MFC0252624.1"/>
    <property type="molecule type" value="Genomic_DNA"/>
</dbReference>
<dbReference type="Gene3D" id="3.40.50.1820">
    <property type="entry name" value="alpha/beta hydrolase"/>
    <property type="match status" value="1"/>
</dbReference>
<keyword evidence="1" id="KW-1133">Transmembrane helix</keyword>
<accession>A0ABV6FGG9</accession>
<organism evidence="3 4">
    <name type="scientific">Massilia consociata</name>
    <dbReference type="NCBI Taxonomy" id="760117"/>
    <lineage>
        <taxon>Bacteria</taxon>
        <taxon>Pseudomonadati</taxon>
        <taxon>Pseudomonadota</taxon>
        <taxon>Betaproteobacteria</taxon>
        <taxon>Burkholderiales</taxon>
        <taxon>Oxalobacteraceae</taxon>
        <taxon>Telluria group</taxon>
        <taxon>Massilia</taxon>
    </lineage>
</organism>
<evidence type="ECO:0000313" key="4">
    <source>
        <dbReference type="Proteomes" id="UP001589773"/>
    </source>
</evidence>
<dbReference type="InterPro" id="IPR000073">
    <property type="entry name" value="AB_hydrolase_1"/>
</dbReference>
<name>A0ABV6FGG9_9BURK</name>
<comment type="caution">
    <text evidence="3">The sequence shown here is derived from an EMBL/GenBank/DDBJ whole genome shotgun (WGS) entry which is preliminary data.</text>
</comment>
<feature type="transmembrane region" description="Helical" evidence="1">
    <location>
        <begin position="34"/>
        <end position="51"/>
    </location>
</feature>
<keyword evidence="1" id="KW-0812">Transmembrane</keyword>